<dbReference type="CDD" id="cd02062">
    <property type="entry name" value="Nitro_FMN_reductase"/>
    <property type="match status" value="1"/>
</dbReference>
<evidence type="ECO:0000256" key="1">
    <source>
        <dbReference type="ARBA" id="ARBA00007118"/>
    </source>
</evidence>
<comment type="caution">
    <text evidence="4">The sequence shown here is derived from an EMBL/GenBank/DDBJ whole genome shotgun (WGS) entry which is preliminary data.</text>
</comment>
<proteinExistence type="inferred from homology"/>
<dbReference type="SUPFAM" id="SSF55469">
    <property type="entry name" value="FMN-dependent nitroreductase-like"/>
    <property type="match status" value="1"/>
</dbReference>
<gene>
    <name evidence="4" type="ORF">GM51_10250</name>
</gene>
<dbReference type="Gene3D" id="3.40.109.10">
    <property type="entry name" value="NADH Oxidase"/>
    <property type="match status" value="1"/>
</dbReference>
<dbReference type="EMBL" id="JNSL01000060">
    <property type="protein sequence ID" value="KGA17480.1"/>
    <property type="molecule type" value="Genomic_DNA"/>
</dbReference>
<name>A0A094Q092_9ZZZZ</name>
<dbReference type="Pfam" id="PF00881">
    <property type="entry name" value="Nitroreductase"/>
    <property type="match status" value="1"/>
</dbReference>
<accession>A0A094Q092</accession>
<protein>
    <submittedName>
        <fullName evidence="4">Nitroreductase</fullName>
    </submittedName>
</protein>
<reference evidence="4" key="1">
    <citation type="submission" date="2014-06" db="EMBL/GenBank/DDBJ databases">
        <title>Key roles for freshwater Actinobacteria revealed by deep metagenomic sequencing.</title>
        <authorList>
            <person name="Ghai R."/>
            <person name="Mizuno C.M."/>
            <person name="Picazo A."/>
            <person name="Camacho A."/>
            <person name="Rodriguez-Valera F."/>
        </authorList>
    </citation>
    <scope>NUCLEOTIDE SEQUENCE</scope>
</reference>
<dbReference type="InterPro" id="IPR000415">
    <property type="entry name" value="Nitroreductase-like"/>
</dbReference>
<dbReference type="AlphaFoldDB" id="A0A094Q092"/>
<evidence type="ECO:0000259" key="3">
    <source>
        <dbReference type="Pfam" id="PF00881"/>
    </source>
</evidence>
<keyword evidence="2" id="KW-0560">Oxidoreductase</keyword>
<organism evidence="4">
    <name type="scientific">freshwater metagenome</name>
    <dbReference type="NCBI Taxonomy" id="449393"/>
    <lineage>
        <taxon>unclassified sequences</taxon>
        <taxon>metagenomes</taxon>
        <taxon>ecological metagenomes</taxon>
    </lineage>
</organism>
<dbReference type="GO" id="GO:0016491">
    <property type="term" value="F:oxidoreductase activity"/>
    <property type="evidence" value="ECO:0007669"/>
    <property type="project" value="UniProtKB-KW"/>
</dbReference>
<comment type="similarity">
    <text evidence="1">Belongs to the nitroreductase family.</text>
</comment>
<evidence type="ECO:0000313" key="4">
    <source>
        <dbReference type="EMBL" id="KGA17480.1"/>
    </source>
</evidence>
<sequence>MERLELTADELLTTTRAVRKRLDLSRPVERSVVEECLQIALQAPNGSNRQTWNWVVVDDAETRRAMAEIWRGGAADLGAAAAAAAAPARPPAERQPQIMESVSWLNEHLHEVPVLVVATVEGRPEGASMFAQSTMWGSVLPAVWSFMLALRSRAMGSCWTTVHLEREQAMADLLGIPFDEVTQVGLFPVAYTVGTDFKPGAREASADTIRWNRW</sequence>
<dbReference type="InterPro" id="IPR029479">
    <property type="entry name" value="Nitroreductase"/>
</dbReference>
<dbReference type="PANTHER" id="PTHR43673">
    <property type="entry name" value="NAD(P)H NITROREDUCTASE YDGI-RELATED"/>
    <property type="match status" value="1"/>
</dbReference>
<feature type="domain" description="Nitroreductase" evidence="3">
    <location>
        <begin position="16"/>
        <end position="191"/>
    </location>
</feature>
<evidence type="ECO:0000256" key="2">
    <source>
        <dbReference type="ARBA" id="ARBA00023002"/>
    </source>
</evidence>
<dbReference type="PANTHER" id="PTHR43673:SF10">
    <property type="entry name" value="NADH DEHYDROGENASE_NAD(P)H NITROREDUCTASE XCC3605-RELATED"/>
    <property type="match status" value="1"/>
</dbReference>